<evidence type="ECO:0000313" key="1">
    <source>
        <dbReference type="EMBL" id="MST67582.1"/>
    </source>
</evidence>
<sequence length="135" mass="15006">MTMAQAGDSYSIQLKPSHLAWGDYRNPTNRDIIQGEAYIPIHKKDAMKYSVYNSNHTQTGLGYNLFYASSADGFLNNVLLLAQGSTIGGDIYAKQFSVQGDLKMIGNWYKYCNASAHNSVLVTWTSPTTMLLKII</sequence>
<organism evidence="1 2">
    <name type="scientific">Oliverpabstia intestinalis</name>
    <dbReference type="NCBI Taxonomy" id="2606633"/>
    <lineage>
        <taxon>Bacteria</taxon>
        <taxon>Bacillati</taxon>
        <taxon>Bacillota</taxon>
        <taxon>Clostridia</taxon>
        <taxon>Lachnospirales</taxon>
        <taxon>Lachnospiraceae</taxon>
        <taxon>Oliverpabstia</taxon>
    </lineage>
</organism>
<comment type="caution">
    <text evidence="1">The sequence shown here is derived from an EMBL/GenBank/DDBJ whole genome shotgun (WGS) entry which is preliminary data.</text>
</comment>
<accession>A0A7X2TMR0</accession>
<gene>
    <name evidence="1" type="ORF">FYJ57_12850</name>
</gene>
<proteinExistence type="predicted"/>
<dbReference type="AlphaFoldDB" id="A0A7X2TMR0"/>
<dbReference type="EMBL" id="VUMS01000031">
    <property type="protein sequence ID" value="MST67582.1"/>
    <property type="molecule type" value="Genomic_DNA"/>
</dbReference>
<name>A0A7X2TMR0_9FIRM</name>
<keyword evidence="2" id="KW-1185">Reference proteome</keyword>
<dbReference type="Proteomes" id="UP000440513">
    <property type="component" value="Unassembled WGS sequence"/>
</dbReference>
<reference evidence="1 2" key="1">
    <citation type="submission" date="2019-08" db="EMBL/GenBank/DDBJ databases">
        <title>In-depth cultivation of the pig gut microbiome towards novel bacterial diversity and tailored functional studies.</title>
        <authorList>
            <person name="Wylensek D."/>
            <person name="Hitch T.C.A."/>
            <person name="Clavel T."/>
        </authorList>
    </citation>
    <scope>NUCLEOTIDE SEQUENCE [LARGE SCALE GENOMIC DNA]</scope>
    <source>
        <strain evidence="1 2">BSM-380-WT-5A</strain>
    </source>
</reference>
<protein>
    <submittedName>
        <fullName evidence="1">Uncharacterized protein</fullName>
    </submittedName>
</protein>
<evidence type="ECO:0000313" key="2">
    <source>
        <dbReference type="Proteomes" id="UP000440513"/>
    </source>
</evidence>